<comment type="caution">
    <text evidence="3">The sequence shown here is derived from an EMBL/GenBank/DDBJ whole genome shotgun (WGS) entry which is preliminary data.</text>
</comment>
<evidence type="ECO:0000259" key="1">
    <source>
        <dbReference type="Pfam" id="PF00723"/>
    </source>
</evidence>
<keyword evidence="4" id="KW-1185">Reference proteome</keyword>
<organism evidence="3 4">
    <name type="scientific">Adhaeribacter soli</name>
    <dbReference type="NCBI Taxonomy" id="2607655"/>
    <lineage>
        <taxon>Bacteria</taxon>
        <taxon>Pseudomonadati</taxon>
        <taxon>Bacteroidota</taxon>
        <taxon>Cytophagia</taxon>
        <taxon>Cytophagales</taxon>
        <taxon>Hymenobacteraceae</taxon>
        <taxon>Adhaeribacter</taxon>
    </lineage>
</organism>
<dbReference type="EMBL" id="VTWT01000004">
    <property type="protein sequence ID" value="KAA9338931.1"/>
    <property type="molecule type" value="Genomic_DNA"/>
</dbReference>
<protein>
    <submittedName>
        <fullName evidence="3">Glycoside hydrolase family 15 protein</fullName>
    </submittedName>
</protein>
<dbReference type="Proteomes" id="UP000326570">
    <property type="component" value="Unassembled WGS sequence"/>
</dbReference>
<gene>
    <name evidence="3" type="ORF">F0P94_09070</name>
</gene>
<reference evidence="3 4" key="1">
    <citation type="submission" date="2019-09" db="EMBL/GenBank/DDBJ databases">
        <title>Genome sequence of Adhaeribacter sp. M2.</title>
        <authorList>
            <person name="Srinivasan S."/>
        </authorList>
    </citation>
    <scope>NUCLEOTIDE SEQUENCE [LARGE SCALE GENOMIC DNA]</scope>
    <source>
        <strain evidence="3 4">M2</strain>
    </source>
</reference>
<evidence type="ECO:0000259" key="2">
    <source>
        <dbReference type="Pfam" id="PF19291"/>
    </source>
</evidence>
<dbReference type="Gene3D" id="1.50.10.10">
    <property type="match status" value="1"/>
</dbReference>
<dbReference type="GO" id="GO:0004553">
    <property type="term" value="F:hydrolase activity, hydrolyzing O-glycosyl compounds"/>
    <property type="evidence" value="ECO:0007669"/>
    <property type="project" value="TreeGrafter"/>
</dbReference>
<proteinExistence type="predicted"/>
<dbReference type="Pfam" id="PF00723">
    <property type="entry name" value="Glyco_hydro_15"/>
    <property type="match status" value="1"/>
</dbReference>
<accession>A0A5N1IXF4</accession>
<keyword evidence="3" id="KW-0378">Hydrolase</keyword>
<evidence type="ECO:0000313" key="4">
    <source>
        <dbReference type="Proteomes" id="UP000326570"/>
    </source>
</evidence>
<dbReference type="InterPro" id="IPR011613">
    <property type="entry name" value="GH15-like"/>
</dbReference>
<dbReference type="PANTHER" id="PTHR31616:SF0">
    <property type="entry name" value="GLUCAN 1,4-ALPHA-GLUCOSIDASE"/>
    <property type="match status" value="1"/>
</dbReference>
<dbReference type="InterPro" id="IPR008928">
    <property type="entry name" value="6-hairpin_glycosidase_sf"/>
</dbReference>
<evidence type="ECO:0000313" key="3">
    <source>
        <dbReference type="EMBL" id="KAA9338931.1"/>
    </source>
</evidence>
<name>A0A5N1IXF4_9BACT</name>
<feature type="domain" description="Trehalase-like N-terminal" evidence="2">
    <location>
        <begin position="15"/>
        <end position="153"/>
    </location>
</feature>
<sequence>MVWYGMKEVYKKHRYQPIENYGIIGDLNTIALVGLNGSIDFMCFPDFDSPSIFAALLDADKGGRFEIRPEFLEMKTKQLYLPDTNVLLTRFLSADGVGEITDFMPVEELYSGKELIRRVTTIRGEVTYQMRCLPRFNYGRSSHQLEAISDTEVIFTSTGEDKTRLRLLSSVPLRIENGDVFAHFTLTPNQTADFLLEHIEKENHEARDFKAFITQSLFDTVNYWKNWIAQSTYRGRWMETVNRSALVLKLLTSYKYGSIIAAPTFSLPESINGKRNFDYRYTWIRDASFTIYAFIRLGYTKEAGAFMNWVEKSCFDIKGQNRLGIMYSINGKRQLKETILENLEGYKKSAPVRIGNDAYSQLQLDIYGELLDAVYLYNKYGEPISYDFWKDLESQIEWLSQNWNQPDEGIWEVRGGKQHFLYSRLLCWVALDRAIKISETRSFPLNPNWHTERDKIFNSIFTDFWSEEKQAFMQFPGSDTVDASALLMPLIRFISPKDPRWLSTLKRIEDELVSDSLVYRYRHNKAAPDGFLSREGTFSMCSFWYVECLSKSGQLAKARLYFEKMLGYANHLGLYSEQLGFEGEHLGNFPQAFTHLGLISAALNLNQQLNDSRNKDVNY</sequence>
<dbReference type="InterPro" id="IPR012341">
    <property type="entry name" value="6hp_glycosidase-like_sf"/>
</dbReference>
<feature type="domain" description="GH15-like" evidence="1">
    <location>
        <begin position="239"/>
        <end position="602"/>
    </location>
</feature>
<dbReference type="GO" id="GO:0005975">
    <property type="term" value="P:carbohydrate metabolic process"/>
    <property type="evidence" value="ECO:0007669"/>
    <property type="project" value="InterPro"/>
</dbReference>
<dbReference type="InterPro" id="IPR045582">
    <property type="entry name" value="Trehalase-like_N"/>
</dbReference>
<dbReference type="Pfam" id="PF19291">
    <property type="entry name" value="TREH_N"/>
    <property type="match status" value="1"/>
</dbReference>
<dbReference type="AlphaFoldDB" id="A0A5N1IXF4"/>
<dbReference type="PANTHER" id="PTHR31616">
    <property type="entry name" value="TREHALASE"/>
    <property type="match status" value="1"/>
</dbReference>
<dbReference type="SUPFAM" id="SSF48208">
    <property type="entry name" value="Six-hairpin glycosidases"/>
    <property type="match status" value="1"/>
</dbReference>